<dbReference type="InterPro" id="IPR023801">
    <property type="entry name" value="His_deacetylse_dom"/>
</dbReference>
<dbReference type="AlphaFoldDB" id="A0ABD6F0Q9"/>
<sequence>MGSKKRVCYYYHPDVGNFHYGPRHPMKPQRLAALHSLVVNYGLDKEMLVLTPPRASAIEIERYHSKDYVDFLQNISPRTAEQYEHMFMQFNIGEDCPVFDGIFEFCTLYTGASLSGNC</sequence>
<comment type="catalytic activity">
    <reaction evidence="1">
        <text>N(6)-acetyl-L-lysyl-[histone] + H2O = L-lysyl-[histone] + acetate</text>
        <dbReference type="Rhea" id="RHEA:58196"/>
        <dbReference type="Rhea" id="RHEA-COMP:9845"/>
        <dbReference type="Rhea" id="RHEA-COMP:11338"/>
        <dbReference type="ChEBI" id="CHEBI:15377"/>
        <dbReference type="ChEBI" id="CHEBI:29969"/>
        <dbReference type="ChEBI" id="CHEBI:30089"/>
        <dbReference type="ChEBI" id="CHEBI:61930"/>
        <dbReference type="EC" id="3.5.1.98"/>
    </reaction>
</comment>
<evidence type="ECO:0000256" key="1">
    <source>
        <dbReference type="ARBA" id="ARBA00048287"/>
    </source>
</evidence>
<dbReference type="Proteomes" id="UP001608902">
    <property type="component" value="Unassembled WGS sequence"/>
</dbReference>
<keyword evidence="4" id="KW-1185">Reference proteome</keyword>
<evidence type="ECO:0000259" key="2">
    <source>
        <dbReference type="Pfam" id="PF00850"/>
    </source>
</evidence>
<proteinExistence type="predicted"/>
<dbReference type="InterPro" id="IPR003084">
    <property type="entry name" value="HDAC_I/II"/>
</dbReference>
<protein>
    <recommendedName>
        <fullName evidence="2">Histone deacetylase domain-containing protein</fullName>
    </recommendedName>
</protein>
<dbReference type="Pfam" id="PF00850">
    <property type="entry name" value="Hist_deacetyl"/>
    <property type="match status" value="1"/>
</dbReference>
<name>A0ABD6F0Q9_9BILA</name>
<evidence type="ECO:0000313" key="4">
    <source>
        <dbReference type="Proteomes" id="UP001608902"/>
    </source>
</evidence>
<dbReference type="PANTHER" id="PTHR10625:SF36">
    <property type="entry name" value="HISTONE DEACETYLASE 3"/>
    <property type="match status" value="1"/>
</dbReference>
<evidence type="ECO:0000313" key="3">
    <source>
        <dbReference type="EMBL" id="MFH4982772.1"/>
    </source>
</evidence>
<reference evidence="3 4" key="1">
    <citation type="submission" date="2024-08" db="EMBL/GenBank/DDBJ databases">
        <title>Gnathostoma spinigerum genome.</title>
        <authorList>
            <person name="Gonzalez-Bertolin B."/>
            <person name="Monzon S."/>
            <person name="Zaballos A."/>
            <person name="Jimenez P."/>
            <person name="Dekumyoy P."/>
            <person name="Varona S."/>
            <person name="Cuesta I."/>
            <person name="Sumanam S."/>
            <person name="Adisakwattana P."/>
            <person name="Gasser R.B."/>
            <person name="Hernandez-Gonzalez A."/>
            <person name="Young N.D."/>
            <person name="Perteguer M.J."/>
        </authorList>
    </citation>
    <scope>NUCLEOTIDE SEQUENCE [LARGE SCALE GENOMIC DNA]</scope>
    <source>
        <strain evidence="3">AL3</strain>
        <tissue evidence="3">Liver</tissue>
    </source>
</reference>
<accession>A0ABD6F0Q9</accession>
<dbReference type="InterPro" id="IPR023696">
    <property type="entry name" value="Ureohydrolase_dom_sf"/>
</dbReference>
<dbReference type="Gene3D" id="3.40.800.20">
    <property type="entry name" value="Histone deacetylase domain"/>
    <property type="match status" value="1"/>
</dbReference>
<dbReference type="InterPro" id="IPR037138">
    <property type="entry name" value="His_deacetylse_dom_sf"/>
</dbReference>
<comment type="caution">
    <text evidence="3">The sequence shown here is derived from an EMBL/GenBank/DDBJ whole genome shotgun (WGS) entry which is preliminary data.</text>
</comment>
<dbReference type="EMBL" id="JBGFUD010010062">
    <property type="protein sequence ID" value="MFH4982772.1"/>
    <property type="molecule type" value="Genomic_DNA"/>
</dbReference>
<dbReference type="SUPFAM" id="SSF52768">
    <property type="entry name" value="Arginase/deacetylase"/>
    <property type="match status" value="1"/>
</dbReference>
<dbReference type="GO" id="GO:0141221">
    <property type="term" value="F:histone deacetylase activity, hydrolytic mechanism"/>
    <property type="evidence" value="ECO:0007669"/>
    <property type="project" value="UniProtKB-EC"/>
</dbReference>
<organism evidence="3 4">
    <name type="scientific">Gnathostoma spinigerum</name>
    <dbReference type="NCBI Taxonomy" id="75299"/>
    <lineage>
        <taxon>Eukaryota</taxon>
        <taxon>Metazoa</taxon>
        <taxon>Ecdysozoa</taxon>
        <taxon>Nematoda</taxon>
        <taxon>Chromadorea</taxon>
        <taxon>Rhabditida</taxon>
        <taxon>Spirurina</taxon>
        <taxon>Gnathostomatomorpha</taxon>
        <taxon>Gnathostomatoidea</taxon>
        <taxon>Gnathostomatidae</taxon>
        <taxon>Gnathostoma</taxon>
    </lineage>
</organism>
<dbReference type="PANTHER" id="PTHR10625">
    <property type="entry name" value="HISTONE DEACETYLASE HDAC1-RELATED"/>
    <property type="match status" value="1"/>
</dbReference>
<gene>
    <name evidence="3" type="ORF">AB6A40_009481</name>
</gene>
<dbReference type="PRINTS" id="PR01271">
    <property type="entry name" value="HISDACETLASE"/>
</dbReference>
<feature type="domain" description="Histone deacetylase" evidence="2">
    <location>
        <begin position="24"/>
        <end position="115"/>
    </location>
</feature>